<feature type="domain" description="Phosphatidic acid phosphatase type 2/haloperoxidase" evidence="1">
    <location>
        <begin position="156"/>
        <end position="284"/>
    </location>
</feature>
<dbReference type="SUPFAM" id="SSF48317">
    <property type="entry name" value="Acid phosphatase/Vanadium-dependent haloperoxidase"/>
    <property type="match status" value="1"/>
</dbReference>
<dbReference type="RefSeq" id="WP_146788038.1">
    <property type="nucleotide sequence ID" value="NZ_BAABIO010000003.1"/>
</dbReference>
<evidence type="ECO:0000259" key="1">
    <source>
        <dbReference type="SMART" id="SM00014"/>
    </source>
</evidence>
<reference evidence="2 3" key="1">
    <citation type="journal article" date="2015" name="Int. J. Syst. Evol. Microbiol.">
        <title>Flavisolibacter ginsenosidimutans sp. nov., with ginsenoside-converting activity isolated from soil used for cultivating ginseng.</title>
        <authorList>
            <person name="Zhao Y."/>
            <person name="Liu Q."/>
            <person name="Kang M.S."/>
            <person name="Jin F."/>
            <person name="Yu H."/>
            <person name="Im W.T."/>
        </authorList>
    </citation>
    <scope>NUCLEOTIDE SEQUENCE [LARGE SCALE GENOMIC DNA]</scope>
    <source>
        <strain evidence="2 3">Gsoil 636</strain>
    </source>
</reference>
<dbReference type="InterPro" id="IPR036938">
    <property type="entry name" value="PAP2/HPO_sf"/>
</dbReference>
<dbReference type="CDD" id="cd03394">
    <property type="entry name" value="PAP2_like_5"/>
    <property type="match status" value="1"/>
</dbReference>
<dbReference type="Gene3D" id="1.20.144.10">
    <property type="entry name" value="Phosphatidic acid phosphatase type 2/haloperoxidase"/>
    <property type="match status" value="1"/>
</dbReference>
<sequence>MKKLLLLPVFFIFTGTAFGQKDSLIHKLDSLSKKTDSAGKQANNTAPRAYNKYTEITPSAFLTLQASNLKQAFTKPFHMTGKDWKTTGKFVLVLGGLAFADEPVQRWAADLREHNSNSTLLNVSHQVTNFGGLYEGYTLGALGAYGFLFKNEKMQTTTLLALQSYITGAAVEAVLKFVSGRQRPEAINAAEAGAEPKFWGPFKTIRDAQGNKLNSSFPSGHTTVAFAAATVYAMEYKDKLPWVPWLAYSAASLIGVSRITENKHWLTDVVAGAALGYLTGRQVVNNYHRYAKLKSPKTSKNSVSFTMGYNYGQLTPGLLYRF</sequence>
<gene>
    <name evidence="2" type="ORF">FSB75_12730</name>
</gene>
<dbReference type="PANTHER" id="PTHR14969:SF13">
    <property type="entry name" value="AT30094P"/>
    <property type="match status" value="1"/>
</dbReference>
<dbReference type="Proteomes" id="UP000321204">
    <property type="component" value="Chromosome"/>
</dbReference>
<dbReference type="Pfam" id="PF01569">
    <property type="entry name" value="PAP2"/>
    <property type="match status" value="1"/>
</dbReference>
<evidence type="ECO:0000313" key="2">
    <source>
        <dbReference type="EMBL" id="QEC56726.1"/>
    </source>
</evidence>
<dbReference type="InterPro" id="IPR000326">
    <property type="entry name" value="PAP2/HPO"/>
</dbReference>
<dbReference type="KEGG" id="fgg:FSB75_12730"/>
<dbReference type="SMART" id="SM00014">
    <property type="entry name" value="acidPPc"/>
    <property type="match status" value="1"/>
</dbReference>
<dbReference type="EMBL" id="CP042433">
    <property type="protein sequence ID" value="QEC56726.1"/>
    <property type="molecule type" value="Genomic_DNA"/>
</dbReference>
<dbReference type="AlphaFoldDB" id="A0A5B8UJX8"/>
<dbReference type="PANTHER" id="PTHR14969">
    <property type="entry name" value="SPHINGOSINE-1-PHOSPHATE PHOSPHOHYDROLASE"/>
    <property type="match status" value="1"/>
</dbReference>
<name>A0A5B8UJX8_9BACT</name>
<protein>
    <submittedName>
        <fullName evidence="2">Phosphatase PAP2 family protein</fullName>
    </submittedName>
</protein>
<accession>A0A5B8UJX8</accession>
<proteinExistence type="predicted"/>
<keyword evidence="3" id="KW-1185">Reference proteome</keyword>
<organism evidence="2 3">
    <name type="scientific">Flavisolibacter ginsenosidimutans</name>
    <dbReference type="NCBI Taxonomy" id="661481"/>
    <lineage>
        <taxon>Bacteria</taxon>
        <taxon>Pseudomonadati</taxon>
        <taxon>Bacteroidota</taxon>
        <taxon>Chitinophagia</taxon>
        <taxon>Chitinophagales</taxon>
        <taxon>Chitinophagaceae</taxon>
        <taxon>Flavisolibacter</taxon>
    </lineage>
</organism>
<evidence type="ECO:0000313" key="3">
    <source>
        <dbReference type="Proteomes" id="UP000321204"/>
    </source>
</evidence>
<dbReference type="OrthoDB" id="9773582at2"/>